<name>A0A066UP92_9VIBR</name>
<organism evidence="2 3">
    <name type="scientific">Vibrio fortis</name>
    <dbReference type="NCBI Taxonomy" id="212667"/>
    <lineage>
        <taxon>Bacteria</taxon>
        <taxon>Pseudomonadati</taxon>
        <taxon>Pseudomonadota</taxon>
        <taxon>Gammaproteobacteria</taxon>
        <taxon>Vibrionales</taxon>
        <taxon>Vibrionaceae</taxon>
        <taxon>Vibrio</taxon>
    </lineage>
</organism>
<protein>
    <submittedName>
        <fullName evidence="2">Uncharacterized protein</fullName>
    </submittedName>
</protein>
<evidence type="ECO:0000313" key="2">
    <source>
        <dbReference type="EMBL" id="KDN29241.1"/>
    </source>
</evidence>
<gene>
    <name evidence="2" type="ORF">VFDL14_13705</name>
</gene>
<proteinExistence type="predicted"/>
<evidence type="ECO:0000313" key="3">
    <source>
        <dbReference type="Proteomes" id="UP000027219"/>
    </source>
</evidence>
<sequence>MKTTILILSALLTMSLPAMANLHVWDQKQFQAYSDKTEVKFTLINKYNKKADYYLRIDNKSFPNKLSLGPNQDIELNINVKTPSGQKTKKKICTRMVTDSPNSYEVCTNIKFERY</sequence>
<dbReference type="Proteomes" id="UP000027219">
    <property type="component" value="Unassembled WGS sequence"/>
</dbReference>
<dbReference type="AlphaFoldDB" id="A0A066UP92"/>
<keyword evidence="1" id="KW-0732">Signal</keyword>
<dbReference type="RefSeq" id="WP_032550173.1">
    <property type="nucleotide sequence ID" value="NZ_JBEEAX010000004.1"/>
</dbReference>
<dbReference type="EMBL" id="JFFR01000009">
    <property type="protein sequence ID" value="KDN29241.1"/>
    <property type="molecule type" value="Genomic_DNA"/>
</dbReference>
<keyword evidence="3" id="KW-1185">Reference proteome</keyword>
<dbReference type="OrthoDB" id="5879942at2"/>
<feature type="chain" id="PRO_5001631195" evidence="1">
    <location>
        <begin position="21"/>
        <end position="115"/>
    </location>
</feature>
<reference evidence="2 3" key="1">
    <citation type="submission" date="2014-02" db="EMBL/GenBank/DDBJ databases">
        <title>Vibrio fortis Dalian14 Genome Sequencing.</title>
        <authorList>
            <person name="Wang Y."/>
            <person name="Song L."/>
            <person name="Liu G."/>
            <person name="Ding J."/>
        </authorList>
    </citation>
    <scope>NUCLEOTIDE SEQUENCE [LARGE SCALE GENOMIC DNA]</scope>
    <source>
        <strain evidence="2 3">Dalian14</strain>
    </source>
</reference>
<dbReference type="STRING" id="212667.VFDL14_13705"/>
<feature type="signal peptide" evidence="1">
    <location>
        <begin position="1"/>
        <end position="20"/>
    </location>
</feature>
<accession>A0A066UP92</accession>
<comment type="caution">
    <text evidence="2">The sequence shown here is derived from an EMBL/GenBank/DDBJ whole genome shotgun (WGS) entry which is preliminary data.</text>
</comment>
<evidence type="ECO:0000256" key="1">
    <source>
        <dbReference type="SAM" id="SignalP"/>
    </source>
</evidence>